<feature type="region of interest" description="Disordered" evidence="6">
    <location>
        <begin position="284"/>
        <end position="319"/>
    </location>
</feature>
<evidence type="ECO:0000256" key="6">
    <source>
        <dbReference type="SAM" id="MobiDB-lite"/>
    </source>
</evidence>
<feature type="compositionally biased region" description="Basic and acidic residues" evidence="6">
    <location>
        <begin position="42"/>
        <end position="51"/>
    </location>
</feature>
<evidence type="ECO:0000256" key="3">
    <source>
        <dbReference type="ARBA" id="ARBA00022771"/>
    </source>
</evidence>
<keyword evidence="3" id="KW-0863">Zinc-finger</keyword>
<dbReference type="HOGENOM" id="CLU_614094_0_0_1"/>
<keyword evidence="2" id="KW-0479">Metal-binding</keyword>
<evidence type="ECO:0000256" key="1">
    <source>
        <dbReference type="ARBA" id="ARBA00004123"/>
    </source>
</evidence>
<feature type="compositionally biased region" description="Acidic residues" evidence="6">
    <location>
        <begin position="436"/>
        <end position="446"/>
    </location>
</feature>
<organism evidence="8 9">
    <name type="scientific">Phlebiopsis gigantea (strain 11061_1 CR5-6)</name>
    <name type="common">White-rot fungus</name>
    <name type="synonym">Peniophora gigantea</name>
    <dbReference type="NCBI Taxonomy" id="745531"/>
    <lineage>
        <taxon>Eukaryota</taxon>
        <taxon>Fungi</taxon>
        <taxon>Dikarya</taxon>
        <taxon>Basidiomycota</taxon>
        <taxon>Agaricomycotina</taxon>
        <taxon>Agaricomycetes</taxon>
        <taxon>Polyporales</taxon>
        <taxon>Phanerochaetaceae</taxon>
        <taxon>Phlebiopsis</taxon>
    </lineage>
</organism>
<reference evidence="8 9" key="1">
    <citation type="journal article" date="2014" name="PLoS Genet.">
        <title>Analysis of the Phlebiopsis gigantea genome, transcriptome and secretome provides insight into its pioneer colonization strategies of wood.</title>
        <authorList>
            <person name="Hori C."/>
            <person name="Ishida T."/>
            <person name="Igarashi K."/>
            <person name="Samejima M."/>
            <person name="Suzuki H."/>
            <person name="Master E."/>
            <person name="Ferreira P."/>
            <person name="Ruiz-Duenas F.J."/>
            <person name="Held B."/>
            <person name="Canessa P."/>
            <person name="Larrondo L.F."/>
            <person name="Schmoll M."/>
            <person name="Druzhinina I.S."/>
            <person name="Kubicek C.P."/>
            <person name="Gaskell J.A."/>
            <person name="Kersten P."/>
            <person name="St John F."/>
            <person name="Glasner J."/>
            <person name="Sabat G."/>
            <person name="Splinter BonDurant S."/>
            <person name="Syed K."/>
            <person name="Yadav J."/>
            <person name="Mgbeahuruike A.C."/>
            <person name="Kovalchuk A."/>
            <person name="Asiegbu F.O."/>
            <person name="Lackner G."/>
            <person name="Hoffmeister D."/>
            <person name="Rencoret J."/>
            <person name="Gutierrez A."/>
            <person name="Sun H."/>
            <person name="Lindquist E."/>
            <person name="Barry K."/>
            <person name="Riley R."/>
            <person name="Grigoriev I.V."/>
            <person name="Henrissat B."/>
            <person name="Kues U."/>
            <person name="Berka R.M."/>
            <person name="Martinez A.T."/>
            <person name="Covert S.F."/>
            <person name="Blanchette R.A."/>
            <person name="Cullen D."/>
        </authorList>
    </citation>
    <scope>NUCLEOTIDE SEQUENCE [LARGE SCALE GENOMIC DNA]</scope>
    <source>
        <strain evidence="8 9">11061_1 CR5-6</strain>
    </source>
</reference>
<evidence type="ECO:0000256" key="2">
    <source>
        <dbReference type="ARBA" id="ARBA00022723"/>
    </source>
</evidence>
<evidence type="ECO:0000313" key="8">
    <source>
        <dbReference type="EMBL" id="KIP07799.1"/>
    </source>
</evidence>
<dbReference type="Proteomes" id="UP000053257">
    <property type="component" value="Unassembled WGS sequence"/>
</dbReference>
<dbReference type="GO" id="GO:0008270">
    <property type="term" value="F:zinc ion binding"/>
    <property type="evidence" value="ECO:0007669"/>
    <property type="project" value="UniProtKB-KW"/>
</dbReference>
<feature type="compositionally biased region" description="Low complexity" evidence="6">
    <location>
        <begin position="293"/>
        <end position="303"/>
    </location>
</feature>
<evidence type="ECO:0000256" key="5">
    <source>
        <dbReference type="ARBA" id="ARBA00023242"/>
    </source>
</evidence>
<comment type="subcellular location">
    <subcellularLocation>
        <location evidence="1">Nucleus</location>
    </subcellularLocation>
</comment>
<dbReference type="InterPro" id="IPR006568">
    <property type="entry name" value="PSP_pro-rich"/>
</dbReference>
<dbReference type="PANTHER" id="PTHR13316">
    <property type="entry name" value="ZINC FINGER, CCHC DOMAIN CONTAINING 8"/>
    <property type="match status" value="1"/>
</dbReference>
<feature type="region of interest" description="Disordered" evidence="6">
    <location>
        <begin position="422"/>
        <end position="446"/>
    </location>
</feature>
<feature type="domain" description="PSP proline-rich" evidence="7">
    <location>
        <begin position="218"/>
        <end position="251"/>
    </location>
</feature>
<dbReference type="STRING" id="745531.A0A0C3NRJ8"/>
<dbReference type="Pfam" id="PF04046">
    <property type="entry name" value="PSP"/>
    <property type="match status" value="1"/>
</dbReference>
<sequence>MSHFRPNGRSTRPTSSPHAVLGPSVLSVRHSKGRAFQGPSEPRVRASDHQHPGRRSRKVEAEVCVLDPRATHRRKRSRERPLGRADREHGPRRMAGYPGYYYQPVESFWSDTRPTFVTLNYDVPLYERPTHDALGADEQDDSDSNPSAARCFNCGSTDHILSRCSEPRNHKLIALTRQFYEFSRGGAPVQYRRIHEVAEWQKTRIKWLEQFVPGEIRGPELRNALGLSEGDVGQYTPWLKEMAEHGYPKGWIAPEDPRTRVWERLAVSQDVDDDEEPFEFWIHGDTDELVPESSTSTSGTGSSDDTHSVDTSDHEKGQVPGVPLLRRWARYPETFFSNDLLFAYQPPPPTRDEDPLEYLSEFLHLIMPPPPPDVSPPPLPPAPLPPNYPPPLLPMYPSYPTPSMPLLSNYLPPVPASYSTQSLVATKHTPHNTSDDTSDMDFSDSD</sequence>
<proteinExistence type="predicted"/>
<keyword evidence="9" id="KW-1185">Reference proteome</keyword>
<dbReference type="GO" id="GO:0003723">
    <property type="term" value="F:RNA binding"/>
    <property type="evidence" value="ECO:0007669"/>
    <property type="project" value="TreeGrafter"/>
</dbReference>
<dbReference type="OrthoDB" id="429967at2759"/>
<feature type="compositionally biased region" description="Basic and acidic residues" evidence="6">
    <location>
        <begin position="79"/>
        <end position="91"/>
    </location>
</feature>
<dbReference type="AlphaFoldDB" id="A0A0C3NRJ8"/>
<dbReference type="PANTHER" id="PTHR13316:SF0">
    <property type="entry name" value="ZINC FINGER CCHC DOMAIN-CONTAINING PROTEIN 8"/>
    <property type="match status" value="1"/>
</dbReference>
<keyword evidence="4" id="KW-0862">Zinc</keyword>
<protein>
    <recommendedName>
        <fullName evidence="7">PSP proline-rich domain-containing protein</fullName>
    </recommendedName>
</protein>
<dbReference type="InterPro" id="IPR052115">
    <property type="entry name" value="NEXT_complex_subunit_ZCCHC8"/>
</dbReference>
<name>A0A0C3NRJ8_PHLG1</name>
<feature type="region of interest" description="Disordered" evidence="6">
    <location>
        <begin position="1"/>
        <end position="91"/>
    </location>
</feature>
<evidence type="ECO:0000256" key="4">
    <source>
        <dbReference type="ARBA" id="ARBA00022833"/>
    </source>
</evidence>
<feature type="compositionally biased region" description="Basic and acidic residues" evidence="6">
    <location>
        <begin position="304"/>
        <end position="317"/>
    </location>
</feature>
<dbReference type="EMBL" id="KN840490">
    <property type="protein sequence ID" value="KIP07799.1"/>
    <property type="molecule type" value="Genomic_DNA"/>
</dbReference>
<dbReference type="GO" id="GO:0071013">
    <property type="term" value="C:catalytic step 2 spliceosome"/>
    <property type="evidence" value="ECO:0007669"/>
    <property type="project" value="TreeGrafter"/>
</dbReference>
<feature type="compositionally biased region" description="Polar residues" evidence="6">
    <location>
        <begin position="8"/>
        <end position="17"/>
    </location>
</feature>
<evidence type="ECO:0000313" key="9">
    <source>
        <dbReference type="Proteomes" id="UP000053257"/>
    </source>
</evidence>
<gene>
    <name evidence="8" type="ORF">PHLGIDRAFT_127398</name>
</gene>
<keyword evidence="5" id="KW-0539">Nucleus</keyword>
<evidence type="ECO:0000259" key="7">
    <source>
        <dbReference type="Pfam" id="PF04046"/>
    </source>
</evidence>
<accession>A0A0C3NRJ8</accession>